<name>A0A7R9BRV4_9CRUS</name>
<keyword evidence="3" id="KW-1185">Reference proteome</keyword>
<dbReference type="EMBL" id="OA884170">
    <property type="protein sequence ID" value="CAD7280384.1"/>
    <property type="molecule type" value="Genomic_DNA"/>
</dbReference>
<protein>
    <submittedName>
        <fullName evidence="2">Uncharacterized protein</fullName>
    </submittedName>
</protein>
<feature type="chain" id="PRO_5036210224" evidence="1">
    <location>
        <begin position="26"/>
        <end position="162"/>
    </location>
</feature>
<evidence type="ECO:0000256" key="1">
    <source>
        <dbReference type="SAM" id="SignalP"/>
    </source>
</evidence>
<keyword evidence="1" id="KW-0732">Signal</keyword>
<gene>
    <name evidence="2" type="ORF">NMOB1V02_LOCUS8044</name>
</gene>
<dbReference type="Proteomes" id="UP000678499">
    <property type="component" value="Unassembled WGS sequence"/>
</dbReference>
<accession>A0A7R9BRV4</accession>
<organism evidence="2">
    <name type="scientific">Notodromas monacha</name>
    <dbReference type="NCBI Taxonomy" id="399045"/>
    <lineage>
        <taxon>Eukaryota</taxon>
        <taxon>Metazoa</taxon>
        <taxon>Ecdysozoa</taxon>
        <taxon>Arthropoda</taxon>
        <taxon>Crustacea</taxon>
        <taxon>Oligostraca</taxon>
        <taxon>Ostracoda</taxon>
        <taxon>Podocopa</taxon>
        <taxon>Podocopida</taxon>
        <taxon>Cypridocopina</taxon>
        <taxon>Cypridoidea</taxon>
        <taxon>Cyprididae</taxon>
        <taxon>Notodromas</taxon>
    </lineage>
</organism>
<proteinExistence type="predicted"/>
<evidence type="ECO:0000313" key="2">
    <source>
        <dbReference type="EMBL" id="CAD7280384.1"/>
    </source>
</evidence>
<dbReference type="AlphaFoldDB" id="A0A7R9BRV4"/>
<dbReference type="EMBL" id="CAJPEX010002133">
    <property type="protein sequence ID" value="CAG0920536.1"/>
    <property type="molecule type" value="Genomic_DNA"/>
</dbReference>
<reference evidence="2" key="1">
    <citation type="submission" date="2020-11" db="EMBL/GenBank/DDBJ databases">
        <authorList>
            <person name="Tran Van P."/>
        </authorList>
    </citation>
    <scope>NUCLEOTIDE SEQUENCE</scope>
</reference>
<sequence>MGYYIFPLVSSVLSLILLLGQSVSGNDDSMRICYRVNGQPMTCAANTMCFTAYEDFRRAGNVVAKGCMTYLSPGCVNCPQSLMKHFPTGNNGPEKLPKLCCYCDFDGCNAEGIKFSSSIAAGLWASSPVAGLIIPPFPFNPSSSAFRLSAEERQDINMLFPL</sequence>
<feature type="signal peptide" evidence="1">
    <location>
        <begin position="1"/>
        <end position="25"/>
    </location>
</feature>
<evidence type="ECO:0000313" key="3">
    <source>
        <dbReference type="Proteomes" id="UP000678499"/>
    </source>
</evidence>